<dbReference type="InterPro" id="IPR027417">
    <property type="entry name" value="P-loop_NTPase"/>
</dbReference>
<dbReference type="Gene3D" id="3.40.50.300">
    <property type="entry name" value="P-loop containing nucleotide triphosphate hydrolases"/>
    <property type="match status" value="1"/>
</dbReference>
<dbReference type="SUPFAM" id="SSF52540">
    <property type="entry name" value="P-loop containing nucleoside triphosphate hydrolases"/>
    <property type="match status" value="1"/>
</dbReference>
<dbReference type="InterPro" id="IPR010730">
    <property type="entry name" value="HET"/>
</dbReference>
<evidence type="ECO:0000256" key="2">
    <source>
        <dbReference type="SAM" id="MobiDB-lite"/>
    </source>
</evidence>
<evidence type="ECO:0000259" key="3">
    <source>
        <dbReference type="Pfam" id="PF06985"/>
    </source>
</evidence>
<feature type="domain" description="Nephrocystin 3-like N-terminal" evidence="4">
    <location>
        <begin position="299"/>
        <end position="473"/>
    </location>
</feature>
<evidence type="ECO:0000256" key="1">
    <source>
        <dbReference type="ARBA" id="ARBA00022737"/>
    </source>
</evidence>
<name>A0A6A6GRX2_VIRVR</name>
<organism evidence="5 6">
    <name type="scientific">Viridothelium virens</name>
    <name type="common">Speckled blister lichen</name>
    <name type="synonym">Trypethelium virens</name>
    <dbReference type="NCBI Taxonomy" id="1048519"/>
    <lineage>
        <taxon>Eukaryota</taxon>
        <taxon>Fungi</taxon>
        <taxon>Dikarya</taxon>
        <taxon>Ascomycota</taxon>
        <taxon>Pezizomycotina</taxon>
        <taxon>Dothideomycetes</taxon>
        <taxon>Dothideomycetes incertae sedis</taxon>
        <taxon>Trypetheliales</taxon>
        <taxon>Trypetheliaceae</taxon>
        <taxon>Viridothelium</taxon>
    </lineage>
</organism>
<protein>
    <submittedName>
        <fullName evidence="5">HET-domain-containing protein</fullName>
    </submittedName>
</protein>
<dbReference type="OrthoDB" id="194358at2759"/>
<dbReference type="Pfam" id="PF24883">
    <property type="entry name" value="NPHP3_N"/>
    <property type="match status" value="1"/>
</dbReference>
<dbReference type="EMBL" id="ML991919">
    <property type="protein sequence ID" value="KAF2228514.1"/>
    <property type="molecule type" value="Genomic_DNA"/>
</dbReference>
<dbReference type="Proteomes" id="UP000800092">
    <property type="component" value="Unassembled WGS sequence"/>
</dbReference>
<evidence type="ECO:0000313" key="6">
    <source>
        <dbReference type="Proteomes" id="UP000800092"/>
    </source>
</evidence>
<gene>
    <name evidence="5" type="ORF">EV356DRAFT_542059</name>
</gene>
<keyword evidence="1" id="KW-0677">Repeat</keyword>
<feature type="region of interest" description="Disordered" evidence="2">
    <location>
        <begin position="244"/>
        <end position="269"/>
    </location>
</feature>
<evidence type="ECO:0000313" key="5">
    <source>
        <dbReference type="EMBL" id="KAF2228514.1"/>
    </source>
</evidence>
<keyword evidence="6" id="KW-1185">Reference proteome</keyword>
<accession>A0A6A6GRX2</accession>
<proteinExistence type="predicted"/>
<sequence>MRLLEIGSRGEVSLTEDYHDNVPRYAILSHTWGPEEEEVTFEDLIMSKGRNKAGYKKVSFCAKQAEKDGLQYVWIDACCIDRANLTELAEAIASMFRWYHNATKCYVYLSDVPIGDYNSRCYQETWDRAFRHSRWFRRGWTLQELIAPQSVQFFSSESTLLGDKELLERQIHEITQIPLQALRGAPLSHFSAEERMNWTIGRKTTRKEDRAYCLQGIFGVFIPLIYGEGENAFSRLRGEINRSLEDGNAEPNSKRRRIESNIPDDYTSSQSAKNELLDALRFDQIDDRFMNIKPGQTKTCRWLLQTKEYQDWLDTDKILECHGFFWIKGKPGSGKSTLTKFAFMKIKESFRNTILLSFFFNARGTYLEKTTLGLYRSLLVQLLEEFSDDQRLWNATGLTYRSSDDQLKANRESLKHLLLQVVQKLDQRNIMIIIDALDECDEDEVRDMISFFEKVGEDAISDRRKFHVLFSSRHYPHITIARSVEIKLEDQQGHTQDIDKYVSKELKAGRGRYAGQIRQEIRNRASGIFMWVVLVVHILNKAFDRGQVHALQKKLREIPTDLNELFRSILTRDCENLNEMKLCLQWILCAIRPLKREELYFAILSGIASEESFLWDQDAISVEMMNLFILSSSKSLAEITKSKDHTVQFIHESVRDFLLKKDGLAQVWTDLKSNPIGLSHDSLKESCYNYMRSDIPHHLIVPEPLPVANSPPAAELRRDASHKFPFLKYAVHHIFAHADTAGAKGVSQEDFMKDFKLNEWIQLNNIIERHEIRRLTPRHRSDVHTC</sequence>
<dbReference type="PANTHER" id="PTHR10622">
    <property type="entry name" value="HET DOMAIN-CONTAINING PROTEIN"/>
    <property type="match status" value="1"/>
</dbReference>
<dbReference type="PANTHER" id="PTHR10622:SF13">
    <property type="entry name" value="NACHT DOMAIN-CONTAINING PROTEIN"/>
    <property type="match status" value="1"/>
</dbReference>
<dbReference type="InterPro" id="IPR056884">
    <property type="entry name" value="NPHP3-like_N"/>
</dbReference>
<dbReference type="Pfam" id="PF06985">
    <property type="entry name" value="HET"/>
    <property type="match status" value="1"/>
</dbReference>
<reference evidence="5" key="1">
    <citation type="journal article" date="2020" name="Stud. Mycol.">
        <title>101 Dothideomycetes genomes: a test case for predicting lifestyles and emergence of pathogens.</title>
        <authorList>
            <person name="Haridas S."/>
            <person name="Albert R."/>
            <person name="Binder M."/>
            <person name="Bloem J."/>
            <person name="Labutti K."/>
            <person name="Salamov A."/>
            <person name="Andreopoulos B."/>
            <person name="Baker S."/>
            <person name="Barry K."/>
            <person name="Bills G."/>
            <person name="Bluhm B."/>
            <person name="Cannon C."/>
            <person name="Castanera R."/>
            <person name="Culley D."/>
            <person name="Daum C."/>
            <person name="Ezra D."/>
            <person name="Gonzalez J."/>
            <person name="Henrissat B."/>
            <person name="Kuo A."/>
            <person name="Liang C."/>
            <person name="Lipzen A."/>
            <person name="Lutzoni F."/>
            <person name="Magnuson J."/>
            <person name="Mondo S."/>
            <person name="Nolan M."/>
            <person name="Ohm R."/>
            <person name="Pangilinan J."/>
            <person name="Park H.-J."/>
            <person name="Ramirez L."/>
            <person name="Alfaro M."/>
            <person name="Sun H."/>
            <person name="Tritt A."/>
            <person name="Yoshinaga Y."/>
            <person name="Zwiers L.-H."/>
            <person name="Turgeon B."/>
            <person name="Goodwin S."/>
            <person name="Spatafora J."/>
            <person name="Crous P."/>
            <person name="Grigoriev I."/>
        </authorList>
    </citation>
    <scope>NUCLEOTIDE SEQUENCE</scope>
    <source>
        <strain evidence="5">Tuck. ex Michener</strain>
    </source>
</reference>
<dbReference type="AlphaFoldDB" id="A0A6A6GRX2"/>
<evidence type="ECO:0000259" key="4">
    <source>
        <dbReference type="Pfam" id="PF24883"/>
    </source>
</evidence>
<feature type="domain" description="Heterokaryon incompatibility" evidence="3">
    <location>
        <begin position="25"/>
        <end position="111"/>
    </location>
</feature>